<keyword evidence="3" id="KW-0808">Transferase</keyword>
<feature type="compositionally biased region" description="Basic and acidic residues" evidence="11">
    <location>
        <begin position="1297"/>
        <end position="1306"/>
    </location>
</feature>
<dbReference type="GO" id="GO:0005524">
    <property type="term" value="F:ATP binding"/>
    <property type="evidence" value="ECO:0007669"/>
    <property type="project" value="UniProtKB-KW"/>
</dbReference>
<dbReference type="EMBL" id="MN832471">
    <property type="protein sequence ID" value="QKK82979.1"/>
    <property type="molecule type" value="Genomic_RNA"/>
</dbReference>
<evidence type="ECO:0008006" key="15">
    <source>
        <dbReference type="Google" id="ProtNLM"/>
    </source>
</evidence>
<dbReference type="Pfam" id="PF00680">
    <property type="entry name" value="RdRP_1"/>
    <property type="match status" value="1"/>
</dbReference>
<dbReference type="GO" id="GO:0003968">
    <property type="term" value="F:RNA-directed RNA polymerase activity"/>
    <property type="evidence" value="ECO:0007669"/>
    <property type="project" value="UniProtKB-KW"/>
</dbReference>
<feature type="compositionally biased region" description="Basic and acidic residues" evidence="11">
    <location>
        <begin position="1265"/>
        <end position="1275"/>
    </location>
</feature>
<proteinExistence type="predicted"/>
<organism evidence="14">
    <name type="scientific">Kummerowia striata picorna-like virus</name>
    <dbReference type="NCBI Taxonomy" id="2739852"/>
    <lineage>
        <taxon>Viruses</taxon>
        <taxon>Riboviria</taxon>
        <taxon>Orthornavirae</taxon>
        <taxon>Pisuviricota</taxon>
        <taxon>Pisoniviricetes</taxon>
        <taxon>Picornavirales</taxon>
    </lineage>
</organism>
<feature type="domain" description="Helicase superfamily 3 single-stranded DNA/RNA virus" evidence="13">
    <location>
        <begin position="468"/>
        <end position="559"/>
    </location>
</feature>
<evidence type="ECO:0000256" key="6">
    <source>
        <dbReference type="ARBA" id="ARBA00022801"/>
    </source>
</evidence>
<dbReference type="SUPFAM" id="SSF56672">
    <property type="entry name" value="DNA/RNA polymerases"/>
    <property type="match status" value="1"/>
</dbReference>
<feature type="coiled-coil region" evidence="10">
    <location>
        <begin position="751"/>
        <end position="860"/>
    </location>
</feature>
<protein>
    <recommendedName>
        <fullName evidence="15">RNA-directed RNA polymerase</fullName>
    </recommendedName>
</protein>
<keyword evidence="9" id="KW-0693">Viral RNA replication</keyword>
<keyword evidence="7" id="KW-0788">Thiol protease</keyword>
<feature type="compositionally biased region" description="Basic and acidic residues" evidence="11">
    <location>
        <begin position="1246"/>
        <end position="1258"/>
    </location>
</feature>
<dbReference type="InterPro" id="IPR009003">
    <property type="entry name" value="Peptidase_S1_PA"/>
</dbReference>
<keyword evidence="2" id="KW-0645">Protease</keyword>
<evidence type="ECO:0000256" key="8">
    <source>
        <dbReference type="ARBA" id="ARBA00022840"/>
    </source>
</evidence>
<dbReference type="InterPro" id="IPR001205">
    <property type="entry name" value="RNA-dir_pol_C"/>
</dbReference>
<dbReference type="InterPro" id="IPR000605">
    <property type="entry name" value="Helicase_SF3_ssDNA/RNA_vir"/>
</dbReference>
<evidence type="ECO:0000259" key="12">
    <source>
        <dbReference type="Pfam" id="PF00680"/>
    </source>
</evidence>
<dbReference type="Gene3D" id="3.30.70.270">
    <property type="match status" value="1"/>
</dbReference>
<keyword evidence="4" id="KW-0548">Nucleotidyltransferase</keyword>
<feature type="compositionally biased region" description="Basic residues" evidence="11">
    <location>
        <begin position="1286"/>
        <end position="1296"/>
    </location>
</feature>
<evidence type="ECO:0000256" key="10">
    <source>
        <dbReference type="SAM" id="Coils"/>
    </source>
</evidence>
<evidence type="ECO:0000256" key="4">
    <source>
        <dbReference type="ARBA" id="ARBA00022695"/>
    </source>
</evidence>
<dbReference type="GO" id="GO:0006508">
    <property type="term" value="P:proteolysis"/>
    <property type="evidence" value="ECO:0007669"/>
    <property type="project" value="UniProtKB-KW"/>
</dbReference>
<evidence type="ECO:0000256" key="2">
    <source>
        <dbReference type="ARBA" id="ARBA00022670"/>
    </source>
</evidence>
<keyword evidence="5" id="KW-0547">Nucleotide-binding</keyword>
<evidence type="ECO:0000256" key="1">
    <source>
        <dbReference type="ARBA" id="ARBA00022484"/>
    </source>
</evidence>
<reference evidence="14" key="1">
    <citation type="submission" date="2019-12" db="EMBL/GenBank/DDBJ databases">
        <title>Viral genomes from plants on the riverside of the ancient canal in Zhenjiang city, China.</title>
        <authorList>
            <person name="Lu X."/>
            <person name="Yang X.S."/>
            <person name="Zhang W."/>
        </authorList>
    </citation>
    <scope>NUCLEOTIDE SEQUENCE</scope>
    <source>
        <strain evidence="14">Pt119-rha-5</strain>
    </source>
</reference>
<keyword evidence="1" id="KW-0696">RNA-directed RNA polymerase</keyword>
<dbReference type="GO" id="GO:0003724">
    <property type="term" value="F:RNA helicase activity"/>
    <property type="evidence" value="ECO:0007669"/>
    <property type="project" value="InterPro"/>
</dbReference>
<feature type="compositionally biased region" description="Basic and acidic residues" evidence="11">
    <location>
        <begin position="909"/>
        <end position="921"/>
    </location>
</feature>
<dbReference type="Pfam" id="PF00910">
    <property type="entry name" value="RNA_helicase"/>
    <property type="match status" value="1"/>
</dbReference>
<evidence type="ECO:0000313" key="14">
    <source>
        <dbReference type="EMBL" id="QKK82979.1"/>
    </source>
</evidence>
<dbReference type="SUPFAM" id="SSF50494">
    <property type="entry name" value="Trypsin-like serine proteases"/>
    <property type="match status" value="1"/>
</dbReference>
<name>A0A6M9BJX2_9VIRU</name>
<evidence type="ECO:0000256" key="3">
    <source>
        <dbReference type="ARBA" id="ARBA00022679"/>
    </source>
</evidence>
<dbReference type="InterPro" id="IPR043502">
    <property type="entry name" value="DNA/RNA_pol_sf"/>
</dbReference>
<feature type="domain" description="RNA-directed RNA polymerase C-terminal" evidence="12">
    <location>
        <begin position="1929"/>
        <end position="2339"/>
    </location>
</feature>
<dbReference type="GO" id="GO:0008234">
    <property type="term" value="F:cysteine-type peptidase activity"/>
    <property type="evidence" value="ECO:0007669"/>
    <property type="project" value="UniProtKB-KW"/>
</dbReference>
<evidence type="ECO:0000256" key="5">
    <source>
        <dbReference type="ARBA" id="ARBA00022741"/>
    </source>
</evidence>
<evidence type="ECO:0000256" key="9">
    <source>
        <dbReference type="ARBA" id="ARBA00022953"/>
    </source>
</evidence>
<dbReference type="GO" id="GO:0006351">
    <property type="term" value="P:DNA-templated transcription"/>
    <property type="evidence" value="ECO:0007669"/>
    <property type="project" value="InterPro"/>
</dbReference>
<keyword evidence="6" id="KW-0378">Hydrolase</keyword>
<evidence type="ECO:0000259" key="13">
    <source>
        <dbReference type="Pfam" id="PF00910"/>
    </source>
</evidence>
<keyword evidence="8" id="KW-0067">ATP-binding</keyword>
<sequence length="2365" mass="272184">MHQGTSGITVKHHVQWSVTYTDLKDTGESISFNKLDEQYFTPMDYKLVSQPLEGDKMSVLEKFMMEAAGVRSLSVSQPTKAGQDKAEKVEPKPFEESTRLKALRLYEQYCQAGNPEVDQKTLSLGAKTAAAFKTVGSLLKEWFQQVYDFIAGVLPTTQTITEKCTRLWRILVDAFMRFWKNSKHQAQRFFDMIKYYCGYEDKEGKKKDDVKAESSSSSSDDIQEVSTDELEAFTQSLEEVSMLMAEPQGFMTDTWNSFIEDFWNPTKKVFTKTASDVFTTCFSIVTAIVGEIALPKPQVIVTRLREYLSIACMLERLNIGTFFKKCIDWVYHLFTGNHWFEQFDVEATFSRLYKEIVNEIVELEKLNNPPLLRCRQVALKLQQFQEAYLKCINVDERRTNTLRTMHTEVEKRARVFLATYKGATRRIKPVSSILKGQSASGKTVSTIIMRDTMIDIITKLLADMDKDSPVFKVFQEHAKQTGSWSVSCLKEPPEYDEGYNCQLFYMFEELYTSTQEEINTLWSSKLFEMCDDQPLLLNTAFGDKGTKFFDSPFVIATTNAHQHTIPMKDKNAYFRRIDFDWNLERPEGDSSGSIWSTTKWKLSDDCAKVLRSKKLRPHDTFEVLDIPVTGSYTLAQVLYITAVTYVLRITRDDEVKVSVLDVEKHLGSPIKPLHKGKLMEKAIFTVAGDDVLLPKVKIDPVSIVPTRLPTTTAVSPITTTTTKLPKVAKKEVFTKKQQEVLDKEEDTKKKVAEAKLKNQQQEAVLQNMRLEKAKLDKQTAEFNKQLEEYRVKADQLMRETQELEKIKLEAERKKIEAQQHLELQKKVEQSAKEEAERLARERLEKEKQNMRDMLEDQAIHAGVKLSTVDFNDDVEDEAYIANIVAEMVADTGLAPEVIQAQLEQEQHYKELQEDRDKEYGKLRSPFNSSEEDDEPPPVPARPELLGTELAPGTFTEPTEDEVLNQAIWESSQYTVCEKSLMTARNPEVVKWKSLERDFIVSVANGTFVVRTTRMEPVLQLIGQLPKRKKFQERILVAYNNRTLKVIKLTKDMKANPQGRTLQDEQDEKDLIHYGVSVYYAPAVRLSRTSLYQTTQYLSSNINSNSQNWKINYEFPPGMDVFSCYARMRAFVVNAATRMQELKDGGPFENPDYPTTKAFFELKIFWFAMKRLFSIVSFMASSEKKKIKYALRKEDREIIAANYLKWKSDYQKQKAYEFACPKPGIPGWLPKNVADVKRARTFRAEMDQRHHLRQLENSKRKTTTNRRKEEANRERYLAQQIPIRGPRGGRGKGKQRRDHQDRRNYKEGVRPQAGTVKIVGKHNCPFSRDPKLRKRLEEIRENMSKWGWCLRYGADTYEKVLEDILLMPTIEFDSRTGVERIQPIGKLTAMLTFLEFFSGLSFSVLASVIVYDHMVFNFRRYAYFPRNASKRQWFVHLLYCYYAQEDYSYTVSLRYAMQIEINYAKRQGKVLDPNHSISPIWSVWKPKKFYDYCTAYCEKNTEGAQDLFTDGPPVKTAILQDTLVLLGSIPIMKVIINMLPSIINSVMRSVSWMLGYTPRVKEKLLNASDELIKFWNSFTEHTGVRYIQAQSGERVNVVPKSTITTKVSHDVAFQKANAQSGNQDSLVNDICMNSYWLASPISGNRMGSMTFIKGTLAILNKHVYESVGEELRMRAYKCTVGSINMYNIPKERISIVASKDDLLLVNIPEVRQHRNIVNMFATLHELHNMGESLGASMVAYDTNLMQPVNIPISNLQAWINVARRGFEKVSWMIGDRTTYNWAYAVPGACGTIGIAHLNIGCRITHIHVAGQTSQNYGVGQLLSRELIDHLLDFVTPLQASTGCNLSFCDKQATPQNFYDYDHDKDVFTTPVMTSPMSRTVFTPTEFEKLQFKGGSPKKPANLGKEAYDLAKAKESKLKDMLYLRDEVYQILKEYGEEIMNQFSQLPPIRIQGCRTLTFKEAMYGYKTLGPFDLSTSRGLRLKLLGVKKKNLADPESEETKILEALIDIMIEQFKRGDFTRQLNADSLKDEPRDMERVLLKKTRCFNVTDFIDNVLLKMALGDLVEKLKKSFMKGPAACGINVSCSMWKELYYKFKAYLEVVFSDIAGFDYLMSLWLKIVILPWLTKNYGGDPDSFAVQFAHWAFVSCMEAIRFAFGVGRCLNRGNTSGNWLTTFWNTITNWIFHAVTCIYLAKLQGIDPLTALKNLVAVLYSDDNISANPVLESWNVVQFACTMTKLFGMEVTSTSKVVITEDTPLEHYTIDDADFLSRKFYYNKGVVYCPLAYDSLITQIYYVRIPRGQRNKQKINEQLQINLENVSRELIEYPHEEAQKISREITQFIAEHRLPVTMPKLNYKVERSELKFQYY</sequence>
<evidence type="ECO:0000256" key="7">
    <source>
        <dbReference type="ARBA" id="ARBA00022807"/>
    </source>
</evidence>
<feature type="region of interest" description="Disordered" evidence="11">
    <location>
        <begin position="909"/>
        <end position="945"/>
    </location>
</feature>
<dbReference type="InterPro" id="IPR043128">
    <property type="entry name" value="Rev_trsase/Diguanyl_cyclase"/>
</dbReference>
<feature type="region of interest" description="Disordered" evidence="11">
    <location>
        <begin position="1246"/>
        <end position="1306"/>
    </location>
</feature>
<accession>A0A6M9BJX2</accession>
<dbReference type="CDD" id="cd06503">
    <property type="entry name" value="ATP-synt_Fo_b"/>
    <property type="match status" value="1"/>
</dbReference>
<dbReference type="GO" id="GO:0003723">
    <property type="term" value="F:RNA binding"/>
    <property type="evidence" value="ECO:0007669"/>
    <property type="project" value="InterPro"/>
</dbReference>
<keyword evidence="10" id="KW-0175">Coiled coil</keyword>
<evidence type="ECO:0000256" key="11">
    <source>
        <dbReference type="SAM" id="MobiDB-lite"/>
    </source>
</evidence>